<keyword evidence="2" id="KW-0472">Membrane</keyword>
<name>W9CNA5_SCLBF</name>
<proteinExistence type="predicted"/>
<dbReference type="HOGENOM" id="CLU_1338201_0_0_1"/>
<gene>
    <name evidence="3" type="ORF">SBOR_3469</name>
</gene>
<dbReference type="Proteomes" id="UP000019487">
    <property type="component" value="Unassembled WGS sequence"/>
</dbReference>
<feature type="region of interest" description="Disordered" evidence="1">
    <location>
        <begin position="86"/>
        <end position="116"/>
    </location>
</feature>
<dbReference type="OrthoDB" id="3564009at2759"/>
<sequence length="205" mass="22147">MAPVVFPVSSSHLFSHKVVDSTTRAGHNVSQSSPTFSTSSSSSSLTLLSKSPSPTALPHIHEHLSTNVVDAPPTVSATSYIKLNNNTHTSVPTSLPDSTRVGNPYTVETQAPQPNNTGRVIGIVIGCIIGVLILGVIGWVYVRKVQQSQRKRRKGKGKVKKLKEKVKGKVKVKVKRRKHRKHRKHRKSEDKAAGDTGGEAPVAES</sequence>
<feature type="compositionally biased region" description="Low complexity" evidence="1">
    <location>
        <begin position="30"/>
        <end position="52"/>
    </location>
</feature>
<protein>
    <submittedName>
        <fullName evidence="3">Uncharacterized protein</fullName>
    </submittedName>
</protein>
<evidence type="ECO:0000256" key="1">
    <source>
        <dbReference type="SAM" id="MobiDB-lite"/>
    </source>
</evidence>
<dbReference type="EMBL" id="AYSA01000150">
    <property type="protein sequence ID" value="ESZ96139.1"/>
    <property type="molecule type" value="Genomic_DNA"/>
</dbReference>
<evidence type="ECO:0000313" key="3">
    <source>
        <dbReference type="EMBL" id="ESZ96139.1"/>
    </source>
</evidence>
<feature type="compositionally biased region" description="Basic residues" evidence="1">
    <location>
        <begin position="149"/>
        <end position="186"/>
    </location>
</feature>
<comment type="caution">
    <text evidence="3">The sequence shown here is derived from an EMBL/GenBank/DDBJ whole genome shotgun (WGS) entry which is preliminary data.</text>
</comment>
<dbReference type="AlphaFoldDB" id="W9CNA5"/>
<keyword evidence="4" id="KW-1185">Reference proteome</keyword>
<keyword evidence="2" id="KW-1133">Transmembrane helix</keyword>
<evidence type="ECO:0000256" key="2">
    <source>
        <dbReference type="SAM" id="Phobius"/>
    </source>
</evidence>
<feature type="region of interest" description="Disordered" evidence="1">
    <location>
        <begin position="148"/>
        <end position="205"/>
    </location>
</feature>
<organism evidence="3 4">
    <name type="scientific">Sclerotinia borealis (strain F-4128)</name>
    <dbReference type="NCBI Taxonomy" id="1432307"/>
    <lineage>
        <taxon>Eukaryota</taxon>
        <taxon>Fungi</taxon>
        <taxon>Dikarya</taxon>
        <taxon>Ascomycota</taxon>
        <taxon>Pezizomycotina</taxon>
        <taxon>Leotiomycetes</taxon>
        <taxon>Helotiales</taxon>
        <taxon>Sclerotiniaceae</taxon>
        <taxon>Sclerotinia</taxon>
    </lineage>
</organism>
<keyword evidence="2" id="KW-0812">Transmembrane</keyword>
<reference evidence="3 4" key="1">
    <citation type="journal article" date="2014" name="Genome Announc.">
        <title>Draft genome sequence of Sclerotinia borealis, a psychrophilic plant pathogenic fungus.</title>
        <authorList>
            <person name="Mardanov A.V."/>
            <person name="Beletsky A.V."/>
            <person name="Kadnikov V.V."/>
            <person name="Ignatov A.N."/>
            <person name="Ravin N.V."/>
        </authorList>
    </citation>
    <scope>NUCLEOTIDE SEQUENCE [LARGE SCALE GENOMIC DNA]</scope>
    <source>
        <strain evidence="4">F-4157</strain>
    </source>
</reference>
<feature type="region of interest" description="Disordered" evidence="1">
    <location>
        <begin position="23"/>
        <end position="52"/>
    </location>
</feature>
<evidence type="ECO:0000313" key="4">
    <source>
        <dbReference type="Proteomes" id="UP000019487"/>
    </source>
</evidence>
<feature type="transmembrane region" description="Helical" evidence="2">
    <location>
        <begin position="120"/>
        <end position="142"/>
    </location>
</feature>
<accession>W9CNA5</accession>